<feature type="compositionally biased region" description="Polar residues" evidence="1">
    <location>
        <begin position="94"/>
        <end position="105"/>
    </location>
</feature>
<feature type="compositionally biased region" description="Low complexity" evidence="1">
    <location>
        <begin position="81"/>
        <end position="93"/>
    </location>
</feature>
<dbReference type="AlphaFoldDB" id="A0A8T0RHF3"/>
<evidence type="ECO:0000313" key="3">
    <source>
        <dbReference type="Proteomes" id="UP000823388"/>
    </source>
</evidence>
<organism evidence="2 3">
    <name type="scientific">Panicum virgatum</name>
    <name type="common">Blackwell switchgrass</name>
    <dbReference type="NCBI Taxonomy" id="38727"/>
    <lineage>
        <taxon>Eukaryota</taxon>
        <taxon>Viridiplantae</taxon>
        <taxon>Streptophyta</taxon>
        <taxon>Embryophyta</taxon>
        <taxon>Tracheophyta</taxon>
        <taxon>Spermatophyta</taxon>
        <taxon>Magnoliopsida</taxon>
        <taxon>Liliopsida</taxon>
        <taxon>Poales</taxon>
        <taxon>Poaceae</taxon>
        <taxon>PACMAD clade</taxon>
        <taxon>Panicoideae</taxon>
        <taxon>Panicodae</taxon>
        <taxon>Paniceae</taxon>
        <taxon>Panicinae</taxon>
        <taxon>Panicum</taxon>
        <taxon>Panicum sect. Hiantes</taxon>
    </lineage>
</organism>
<name>A0A8T0RHF3_PANVG</name>
<comment type="caution">
    <text evidence="2">The sequence shown here is derived from an EMBL/GenBank/DDBJ whole genome shotgun (WGS) entry which is preliminary data.</text>
</comment>
<proteinExistence type="predicted"/>
<dbReference type="Proteomes" id="UP000823388">
    <property type="component" value="Chromosome 6K"/>
</dbReference>
<keyword evidence="3" id="KW-1185">Reference proteome</keyword>
<protein>
    <recommendedName>
        <fullName evidence="4">Reverse transcriptase zinc-binding domain-containing protein</fullName>
    </recommendedName>
</protein>
<sequence>MPFFCNEETPHHLFFGCVIAIQIWGNISELVGLKSGDDFISIGKLRLFVTKSMLLLILSPPKFSLISEWELERCPERAASAQQRSCQRRSSWQENRNSRQNNLKI</sequence>
<feature type="region of interest" description="Disordered" evidence="1">
    <location>
        <begin position="81"/>
        <end position="105"/>
    </location>
</feature>
<evidence type="ECO:0000256" key="1">
    <source>
        <dbReference type="SAM" id="MobiDB-lite"/>
    </source>
</evidence>
<accession>A0A8T0RHF3</accession>
<dbReference type="EMBL" id="CM029047">
    <property type="protein sequence ID" value="KAG2584546.1"/>
    <property type="molecule type" value="Genomic_DNA"/>
</dbReference>
<gene>
    <name evidence="2" type="ORF">PVAP13_6KG317706</name>
</gene>
<evidence type="ECO:0000313" key="2">
    <source>
        <dbReference type="EMBL" id="KAG2584546.1"/>
    </source>
</evidence>
<evidence type="ECO:0008006" key="4">
    <source>
        <dbReference type="Google" id="ProtNLM"/>
    </source>
</evidence>
<reference evidence="2" key="1">
    <citation type="submission" date="2020-05" db="EMBL/GenBank/DDBJ databases">
        <title>WGS assembly of Panicum virgatum.</title>
        <authorList>
            <person name="Lovell J.T."/>
            <person name="Jenkins J."/>
            <person name="Shu S."/>
            <person name="Juenger T.E."/>
            <person name="Schmutz J."/>
        </authorList>
    </citation>
    <scope>NUCLEOTIDE SEQUENCE</scope>
    <source>
        <strain evidence="2">AP13</strain>
    </source>
</reference>